<evidence type="ECO:0000256" key="6">
    <source>
        <dbReference type="HAMAP-Rule" id="MF_00265"/>
    </source>
</evidence>
<evidence type="ECO:0000256" key="4">
    <source>
        <dbReference type="ARBA" id="ARBA00022801"/>
    </source>
</evidence>
<gene>
    <name evidence="6" type="primary">vapC</name>
    <name evidence="8" type="ORF">F1C12_21395</name>
</gene>
<dbReference type="InterPro" id="IPR029060">
    <property type="entry name" value="PIN-like_dom_sf"/>
</dbReference>
<comment type="similarity">
    <text evidence="6">Belongs to the PINc/VapC protein family.</text>
</comment>
<evidence type="ECO:0000313" key="9">
    <source>
        <dbReference type="Proteomes" id="UP000515511"/>
    </source>
</evidence>
<organism evidence="8 9">
    <name type="scientific">Leifsonia shinshuensis</name>
    <dbReference type="NCBI Taxonomy" id="150026"/>
    <lineage>
        <taxon>Bacteria</taxon>
        <taxon>Bacillati</taxon>
        <taxon>Actinomycetota</taxon>
        <taxon>Actinomycetes</taxon>
        <taxon>Micrococcales</taxon>
        <taxon>Microbacteriaceae</taxon>
        <taxon>Leifsonia</taxon>
    </lineage>
</organism>
<proteinExistence type="inferred from homology"/>
<evidence type="ECO:0000256" key="2">
    <source>
        <dbReference type="ARBA" id="ARBA00022722"/>
    </source>
</evidence>
<dbReference type="EC" id="3.1.-.-" evidence="6"/>
<dbReference type="Pfam" id="PF01850">
    <property type="entry name" value="PIN"/>
    <property type="match status" value="1"/>
</dbReference>
<reference evidence="9" key="1">
    <citation type="submission" date="2019-09" db="EMBL/GenBank/DDBJ databases">
        <title>Antimicrobial potential of Antarctic Bacteria.</title>
        <authorList>
            <person name="Benaud N."/>
            <person name="Edwards R.J."/>
            <person name="Ferrari B.C."/>
        </authorList>
    </citation>
    <scope>NUCLEOTIDE SEQUENCE [LARGE SCALE GENOMIC DNA]</scope>
    <source>
        <strain evidence="9">INR9</strain>
    </source>
</reference>
<dbReference type="GO" id="GO:0000287">
    <property type="term" value="F:magnesium ion binding"/>
    <property type="evidence" value="ECO:0007669"/>
    <property type="project" value="UniProtKB-UniRule"/>
</dbReference>
<dbReference type="CDD" id="cd09873">
    <property type="entry name" value="PIN_Pae0151-like"/>
    <property type="match status" value="1"/>
</dbReference>
<dbReference type="GO" id="GO:0004540">
    <property type="term" value="F:RNA nuclease activity"/>
    <property type="evidence" value="ECO:0007669"/>
    <property type="project" value="InterPro"/>
</dbReference>
<sequence length="180" mass="19193">MSAVAAAVRRTAVHSAEPAASSSDPLAHDFGVAETVIVDTCAVIDLLVDPGENGRAVAERLRGRDLAAPDVMFAEAANVLRTLRARRKLSDAEASMAYAELLELPIEPWPFETVEQRVWDLRGTLTAFDATFVALSELLTAPLVTTDKRLERAMRSVPAVKGPAVKGSAMNGRGLRAVDG</sequence>
<dbReference type="InterPro" id="IPR051619">
    <property type="entry name" value="TypeII_TA_RNase_PINc/VapC"/>
</dbReference>
<dbReference type="GO" id="GO:0016787">
    <property type="term" value="F:hydrolase activity"/>
    <property type="evidence" value="ECO:0007669"/>
    <property type="project" value="UniProtKB-KW"/>
</dbReference>
<dbReference type="InterPro" id="IPR044153">
    <property type="entry name" value="PIN_Pae0151-like"/>
</dbReference>
<dbReference type="InterPro" id="IPR002716">
    <property type="entry name" value="PIN_dom"/>
</dbReference>
<dbReference type="EMBL" id="CP043641">
    <property type="protein sequence ID" value="QNE37411.1"/>
    <property type="molecule type" value="Genomic_DNA"/>
</dbReference>
<evidence type="ECO:0000256" key="5">
    <source>
        <dbReference type="ARBA" id="ARBA00022842"/>
    </source>
</evidence>
<feature type="binding site" evidence="6">
    <location>
        <position position="129"/>
    </location>
    <ligand>
        <name>Mg(2+)</name>
        <dbReference type="ChEBI" id="CHEBI:18420"/>
    </ligand>
</feature>
<keyword evidence="6" id="KW-0800">Toxin</keyword>
<dbReference type="KEGG" id="lse:F1C12_21395"/>
<dbReference type="PANTHER" id="PTHR35901:SF1">
    <property type="entry name" value="EXONUCLEASE VAPC9"/>
    <property type="match status" value="1"/>
</dbReference>
<dbReference type="HAMAP" id="MF_00265">
    <property type="entry name" value="VapC_Nob1"/>
    <property type="match status" value="1"/>
</dbReference>
<dbReference type="PANTHER" id="PTHR35901">
    <property type="entry name" value="RIBONUCLEASE VAPC3"/>
    <property type="match status" value="1"/>
</dbReference>
<keyword evidence="3 6" id="KW-0479">Metal-binding</keyword>
<dbReference type="Gene3D" id="3.40.50.1010">
    <property type="entry name" value="5'-nuclease"/>
    <property type="match status" value="1"/>
</dbReference>
<accession>A0A7G6YFZ6</accession>
<dbReference type="SUPFAM" id="SSF88723">
    <property type="entry name" value="PIN domain-like"/>
    <property type="match status" value="1"/>
</dbReference>
<dbReference type="GO" id="GO:0090729">
    <property type="term" value="F:toxin activity"/>
    <property type="evidence" value="ECO:0007669"/>
    <property type="project" value="UniProtKB-KW"/>
</dbReference>
<evidence type="ECO:0000259" key="7">
    <source>
        <dbReference type="Pfam" id="PF01850"/>
    </source>
</evidence>
<comment type="cofactor">
    <cofactor evidence="6">
        <name>Mg(2+)</name>
        <dbReference type="ChEBI" id="CHEBI:18420"/>
    </cofactor>
</comment>
<dbReference type="InterPro" id="IPR022907">
    <property type="entry name" value="VapC_family"/>
</dbReference>
<name>A0A7G6YFZ6_9MICO</name>
<keyword evidence="1 6" id="KW-1277">Toxin-antitoxin system</keyword>
<evidence type="ECO:0000256" key="3">
    <source>
        <dbReference type="ARBA" id="ARBA00022723"/>
    </source>
</evidence>
<keyword evidence="2 6" id="KW-0540">Nuclease</keyword>
<comment type="function">
    <text evidence="6">Toxic component of a toxin-antitoxin (TA) system. An RNase.</text>
</comment>
<dbReference type="AlphaFoldDB" id="A0A7G6YFZ6"/>
<feature type="binding site" evidence="6">
    <location>
        <position position="39"/>
    </location>
    <ligand>
        <name>Mg(2+)</name>
        <dbReference type="ChEBI" id="CHEBI:18420"/>
    </ligand>
</feature>
<protein>
    <recommendedName>
        <fullName evidence="6">Ribonuclease VapC</fullName>
        <shortName evidence="6">RNase VapC</shortName>
        <ecNumber evidence="6">3.1.-.-</ecNumber>
    </recommendedName>
    <alternativeName>
        <fullName evidence="6">Toxin VapC</fullName>
    </alternativeName>
</protein>
<evidence type="ECO:0000256" key="1">
    <source>
        <dbReference type="ARBA" id="ARBA00022649"/>
    </source>
</evidence>
<keyword evidence="4 6" id="KW-0378">Hydrolase</keyword>
<dbReference type="RefSeq" id="WP_185276823.1">
    <property type="nucleotide sequence ID" value="NZ_CP043641.1"/>
</dbReference>
<keyword evidence="5 6" id="KW-0460">Magnesium</keyword>
<feature type="domain" description="PIN" evidence="7">
    <location>
        <begin position="36"/>
        <end position="153"/>
    </location>
</feature>
<dbReference type="Proteomes" id="UP000515511">
    <property type="component" value="Chromosome"/>
</dbReference>
<evidence type="ECO:0000313" key="8">
    <source>
        <dbReference type="EMBL" id="QNE37411.1"/>
    </source>
</evidence>